<evidence type="ECO:0000256" key="7">
    <source>
        <dbReference type="NCBIfam" id="TIGR00188"/>
    </source>
</evidence>
<dbReference type="GO" id="GO:0000049">
    <property type="term" value="F:tRNA binding"/>
    <property type="evidence" value="ECO:0007669"/>
    <property type="project" value="UniProtKB-UniRule"/>
</dbReference>
<keyword evidence="4 6" id="KW-0378">Hydrolase</keyword>
<dbReference type="PANTHER" id="PTHR33992:SF1">
    <property type="entry name" value="RIBONUCLEASE P PROTEIN COMPONENT"/>
    <property type="match status" value="1"/>
</dbReference>
<evidence type="ECO:0000256" key="4">
    <source>
        <dbReference type="ARBA" id="ARBA00022801"/>
    </source>
</evidence>
<dbReference type="EC" id="3.1.26.5" evidence="6 7"/>
<keyword evidence="5 6" id="KW-0694">RNA-binding</keyword>
<comment type="caution">
    <text evidence="8">The sequence shown here is derived from an EMBL/GenBank/DDBJ whole genome shotgun (WGS) entry which is preliminary data.</text>
</comment>
<comment type="catalytic activity">
    <reaction evidence="6">
        <text>Endonucleolytic cleavage of RNA, removing 5'-extranucleotides from tRNA precursor.</text>
        <dbReference type="EC" id="3.1.26.5"/>
    </reaction>
</comment>
<dbReference type="SUPFAM" id="SSF54211">
    <property type="entry name" value="Ribosomal protein S5 domain 2-like"/>
    <property type="match status" value="1"/>
</dbReference>
<reference evidence="8 9" key="1">
    <citation type="submission" date="2020-08" db="EMBL/GenBank/DDBJ databases">
        <title>Genomic Encyclopedia of Type Strains, Phase IV (KMG-IV): sequencing the most valuable type-strain genomes for metagenomic binning, comparative biology and taxonomic classification.</title>
        <authorList>
            <person name="Goeker M."/>
        </authorList>
    </citation>
    <scope>NUCLEOTIDE SEQUENCE [LARGE SCALE GENOMIC DNA]</scope>
    <source>
        <strain evidence="8 9">DSM 29050</strain>
    </source>
</reference>
<dbReference type="AlphaFoldDB" id="A0A840AZ01"/>
<name>A0A840AZ01_9SPHN</name>
<gene>
    <name evidence="6" type="primary">rnpA</name>
    <name evidence="8" type="ORF">GGR91_001596</name>
</gene>
<evidence type="ECO:0000256" key="3">
    <source>
        <dbReference type="ARBA" id="ARBA00022759"/>
    </source>
</evidence>
<dbReference type="EMBL" id="JACIEA010000002">
    <property type="protein sequence ID" value="MBB3943338.1"/>
    <property type="molecule type" value="Genomic_DNA"/>
</dbReference>
<dbReference type="NCBIfam" id="TIGR00188">
    <property type="entry name" value="rnpA"/>
    <property type="match status" value="1"/>
</dbReference>
<dbReference type="GO" id="GO:0030677">
    <property type="term" value="C:ribonuclease P complex"/>
    <property type="evidence" value="ECO:0007669"/>
    <property type="project" value="TreeGrafter"/>
</dbReference>
<dbReference type="Proteomes" id="UP000581447">
    <property type="component" value="Unassembled WGS sequence"/>
</dbReference>
<comment type="function">
    <text evidence="6">RNaseP catalyzes the removal of the 5'-leader sequence from pre-tRNA to produce the mature 5'-terminus. It can also cleave other RNA substrates such as 4.5S RNA. The protein component plays an auxiliary but essential role in vivo by binding to the 5'-leader sequence and broadening the substrate specificity of the ribozyme.</text>
</comment>
<protein>
    <recommendedName>
        <fullName evidence="6 7">Ribonuclease P protein component</fullName>
        <shortName evidence="6">RNase P protein</shortName>
        <shortName evidence="6">RNaseP protein</shortName>
        <ecNumber evidence="6 7">3.1.26.5</ecNumber>
    </recommendedName>
    <alternativeName>
        <fullName evidence="6">Protein C5</fullName>
    </alternativeName>
</protein>
<evidence type="ECO:0000256" key="2">
    <source>
        <dbReference type="ARBA" id="ARBA00022722"/>
    </source>
</evidence>
<evidence type="ECO:0000313" key="9">
    <source>
        <dbReference type="Proteomes" id="UP000581447"/>
    </source>
</evidence>
<evidence type="ECO:0000256" key="1">
    <source>
        <dbReference type="ARBA" id="ARBA00022694"/>
    </source>
</evidence>
<accession>A0A840AZ01</accession>
<sequence>MTFNLSDRIGHCNRSGRCADSAALFISRRKKFKDYSHEAHFSAEQSRACPSPRFSSPYVNRRWPQHPERTSRTRPQETVGLIPEQADREMRGYSVIKKRSDFLAANRGKRYATPGFVLLVRDRRDDSPAIRLGITITKKVGNAVIRNRMRRRFRALAQEMLADKGKAGADHILIGRDSGIERDFDALRADMVKALGKLCA</sequence>
<keyword evidence="1 6" id="KW-0819">tRNA processing</keyword>
<dbReference type="GO" id="GO:0042781">
    <property type="term" value="F:3'-tRNA processing endoribonuclease activity"/>
    <property type="evidence" value="ECO:0007669"/>
    <property type="project" value="TreeGrafter"/>
</dbReference>
<evidence type="ECO:0000256" key="5">
    <source>
        <dbReference type="ARBA" id="ARBA00022884"/>
    </source>
</evidence>
<dbReference type="GO" id="GO:0004526">
    <property type="term" value="F:ribonuclease P activity"/>
    <property type="evidence" value="ECO:0007669"/>
    <property type="project" value="UniProtKB-UniRule"/>
</dbReference>
<dbReference type="HAMAP" id="MF_00227">
    <property type="entry name" value="RNase_P"/>
    <property type="match status" value="1"/>
</dbReference>
<keyword evidence="9" id="KW-1185">Reference proteome</keyword>
<dbReference type="GO" id="GO:0001682">
    <property type="term" value="P:tRNA 5'-leader removal"/>
    <property type="evidence" value="ECO:0007669"/>
    <property type="project" value="UniProtKB-UniRule"/>
</dbReference>
<comment type="similarity">
    <text evidence="6">Belongs to the RnpA family.</text>
</comment>
<dbReference type="Pfam" id="PF00825">
    <property type="entry name" value="Ribonuclease_P"/>
    <property type="match status" value="1"/>
</dbReference>
<dbReference type="PANTHER" id="PTHR33992">
    <property type="entry name" value="RIBONUCLEASE P PROTEIN COMPONENT"/>
    <property type="match status" value="1"/>
</dbReference>
<evidence type="ECO:0000256" key="6">
    <source>
        <dbReference type="HAMAP-Rule" id="MF_00227"/>
    </source>
</evidence>
<evidence type="ECO:0000313" key="8">
    <source>
        <dbReference type="EMBL" id="MBB3943338.1"/>
    </source>
</evidence>
<keyword evidence="3 6" id="KW-0255">Endonuclease</keyword>
<dbReference type="InterPro" id="IPR020568">
    <property type="entry name" value="Ribosomal_Su5_D2-typ_SF"/>
</dbReference>
<proteinExistence type="inferred from homology"/>
<dbReference type="Gene3D" id="3.30.230.10">
    <property type="match status" value="1"/>
</dbReference>
<dbReference type="InterPro" id="IPR000100">
    <property type="entry name" value="RNase_P"/>
</dbReference>
<keyword evidence="2 6" id="KW-0540">Nuclease</keyword>
<dbReference type="InterPro" id="IPR014721">
    <property type="entry name" value="Ribsml_uS5_D2-typ_fold_subgr"/>
</dbReference>
<organism evidence="8 9">
    <name type="scientific">Sphingorhabdus rigui</name>
    <dbReference type="NCBI Taxonomy" id="1282858"/>
    <lineage>
        <taxon>Bacteria</taxon>
        <taxon>Pseudomonadati</taxon>
        <taxon>Pseudomonadota</taxon>
        <taxon>Alphaproteobacteria</taxon>
        <taxon>Sphingomonadales</taxon>
        <taxon>Sphingomonadaceae</taxon>
        <taxon>Sphingorhabdus</taxon>
    </lineage>
</organism>
<comment type="subunit">
    <text evidence="6">Consists of a catalytic RNA component (M1 or rnpB) and a protein subunit.</text>
</comment>